<sequence length="72" mass="8066">MKKKLTFALLMSAITTGLVTFTVVAVNVGFISQFLTIWLKSWPIAYLVAVPAILIIAPRIEKLVDYLIREKS</sequence>
<dbReference type="OrthoDB" id="9799565at2"/>
<dbReference type="Pfam" id="PF11391">
    <property type="entry name" value="DUF2798"/>
    <property type="match status" value="1"/>
</dbReference>
<feature type="transmembrane region" description="Helical" evidence="1">
    <location>
        <begin position="7"/>
        <end position="31"/>
    </location>
</feature>
<dbReference type="RefSeq" id="WP_131554960.1">
    <property type="nucleotide sequence ID" value="NZ_SJSK01000006.1"/>
</dbReference>
<keyword evidence="1" id="KW-1133">Transmembrane helix</keyword>
<evidence type="ECO:0000313" key="2">
    <source>
        <dbReference type="EMBL" id="TCC87996.1"/>
    </source>
</evidence>
<evidence type="ECO:0000256" key="1">
    <source>
        <dbReference type="SAM" id="Phobius"/>
    </source>
</evidence>
<feature type="transmembrane region" description="Helical" evidence="1">
    <location>
        <begin position="37"/>
        <end position="57"/>
    </location>
</feature>
<evidence type="ECO:0000313" key="3">
    <source>
        <dbReference type="Proteomes" id="UP000292884"/>
    </source>
</evidence>
<gene>
    <name evidence="2" type="ORF">EZ428_19915</name>
</gene>
<dbReference type="EMBL" id="SJSK01000006">
    <property type="protein sequence ID" value="TCC87996.1"/>
    <property type="molecule type" value="Genomic_DNA"/>
</dbReference>
<keyword evidence="3" id="KW-1185">Reference proteome</keyword>
<organism evidence="2 3">
    <name type="scientific">Pedobacter frigiditerrae</name>
    <dbReference type="NCBI Taxonomy" id="2530452"/>
    <lineage>
        <taxon>Bacteria</taxon>
        <taxon>Pseudomonadati</taxon>
        <taxon>Bacteroidota</taxon>
        <taxon>Sphingobacteriia</taxon>
        <taxon>Sphingobacteriales</taxon>
        <taxon>Sphingobacteriaceae</taxon>
        <taxon>Pedobacter</taxon>
    </lineage>
</organism>
<dbReference type="Proteomes" id="UP000292884">
    <property type="component" value="Unassembled WGS sequence"/>
</dbReference>
<protein>
    <submittedName>
        <fullName evidence="2">DUF2798 domain-containing protein</fullName>
    </submittedName>
</protein>
<dbReference type="AlphaFoldDB" id="A0A4V2MHV7"/>
<dbReference type="InterPro" id="IPR021529">
    <property type="entry name" value="DUF2798"/>
</dbReference>
<accession>A0A4V2MHV7</accession>
<comment type="caution">
    <text evidence="2">The sequence shown here is derived from an EMBL/GenBank/DDBJ whole genome shotgun (WGS) entry which is preliminary data.</text>
</comment>
<keyword evidence="1" id="KW-0472">Membrane</keyword>
<keyword evidence="1" id="KW-0812">Transmembrane</keyword>
<proteinExistence type="predicted"/>
<reference evidence="2 3" key="1">
    <citation type="submission" date="2019-02" db="EMBL/GenBank/DDBJ databases">
        <title>Pedobacter sp. RP-1-13 sp. nov., isolated from Arctic soil.</title>
        <authorList>
            <person name="Dahal R.H."/>
        </authorList>
    </citation>
    <scope>NUCLEOTIDE SEQUENCE [LARGE SCALE GENOMIC DNA]</scope>
    <source>
        <strain evidence="2 3">RP-1-13</strain>
    </source>
</reference>
<name>A0A4V2MHV7_9SPHI</name>